<dbReference type="SUPFAM" id="SSF57424">
    <property type="entry name" value="LDL receptor-like module"/>
    <property type="match status" value="1"/>
</dbReference>
<dbReference type="InterPro" id="IPR023415">
    <property type="entry name" value="LDLR_class-A_CS"/>
</dbReference>
<feature type="disulfide bond" evidence="2">
    <location>
        <begin position="21"/>
        <end position="36"/>
    </location>
</feature>
<name>D2HKN6_AILME</name>
<dbReference type="InParanoid" id="D2HKN6"/>
<dbReference type="PROSITE" id="PS50068">
    <property type="entry name" value="LDLRA_2"/>
    <property type="match status" value="1"/>
</dbReference>
<sequence length="49" mass="5372">FSECKFTCTSGKCLYLGSLVCNQQNDCGDNSDEENCLLVTEHPPPGIFN</sequence>
<evidence type="ECO:0000313" key="3">
    <source>
        <dbReference type="EMBL" id="EFB16631.1"/>
    </source>
</evidence>
<evidence type="ECO:0000256" key="2">
    <source>
        <dbReference type="PROSITE-ProRule" id="PRU00124"/>
    </source>
</evidence>
<feature type="non-terminal residue" evidence="3">
    <location>
        <position position="1"/>
    </location>
</feature>
<dbReference type="PROSITE" id="PS01209">
    <property type="entry name" value="LDLRA_1"/>
    <property type="match status" value="1"/>
</dbReference>
<dbReference type="InterPro" id="IPR002172">
    <property type="entry name" value="LDrepeatLR_classA_rpt"/>
</dbReference>
<dbReference type="CDD" id="cd00112">
    <property type="entry name" value="LDLa"/>
    <property type="match status" value="1"/>
</dbReference>
<evidence type="ECO:0000256" key="1">
    <source>
        <dbReference type="ARBA" id="ARBA00023157"/>
    </source>
</evidence>
<protein>
    <submittedName>
        <fullName evidence="3">Uncharacterized protein</fullName>
    </submittedName>
</protein>
<organism evidence="3">
    <name type="scientific">Ailuropoda melanoleuca</name>
    <name type="common">Giant panda</name>
    <dbReference type="NCBI Taxonomy" id="9646"/>
    <lineage>
        <taxon>Eukaryota</taxon>
        <taxon>Metazoa</taxon>
        <taxon>Chordata</taxon>
        <taxon>Craniata</taxon>
        <taxon>Vertebrata</taxon>
        <taxon>Euteleostomi</taxon>
        <taxon>Mammalia</taxon>
        <taxon>Eutheria</taxon>
        <taxon>Laurasiatheria</taxon>
        <taxon>Carnivora</taxon>
        <taxon>Caniformia</taxon>
        <taxon>Ursidae</taxon>
        <taxon>Ailuropoda</taxon>
    </lineage>
</organism>
<proteinExistence type="predicted"/>
<gene>
    <name evidence="3" type="ORF">PANDA_011959</name>
</gene>
<dbReference type="Pfam" id="PF00057">
    <property type="entry name" value="Ldl_recept_a"/>
    <property type="match status" value="1"/>
</dbReference>
<feature type="non-terminal residue" evidence="3">
    <location>
        <position position="49"/>
    </location>
</feature>
<dbReference type="InterPro" id="IPR036055">
    <property type="entry name" value="LDL_receptor-like_sf"/>
</dbReference>
<dbReference type="Gene3D" id="4.10.400.10">
    <property type="entry name" value="Low-density Lipoprotein Receptor"/>
    <property type="match status" value="1"/>
</dbReference>
<comment type="caution">
    <text evidence="2">Lacks conserved residue(s) required for the propagation of feature annotation.</text>
</comment>
<dbReference type="SMART" id="SM00192">
    <property type="entry name" value="LDLa"/>
    <property type="match status" value="1"/>
</dbReference>
<reference evidence="3" key="1">
    <citation type="journal article" date="2010" name="Nature">
        <title>The sequence and de novo assembly of the giant panda genome.</title>
        <authorList>
            <person name="Li R."/>
            <person name="Fan W."/>
            <person name="Tian G."/>
            <person name="Zhu H."/>
            <person name="He L."/>
            <person name="Cai J."/>
            <person name="Huang Q."/>
            <person name="Cai Q."/>
            <person name="Li B."/>
            <person name="Bai Y."/>
            <person name="Zhang Z."/>
            <person name="Zhang Y."/>
            <person name="Wang W."/>
            <person name="Li J."/>
            <person name="Wei F."/>
            <person name="Li H."/>
            <person name="Jian M."/>
            <person name="Li J."/>
            <person name="Zhang Z."/>
            <person name="Nielsen R."/>
            <person name="Li D."/>
            <person name="Gu W."/>
            <person name="Yang Z."/>
            <person name="Xuan Z."/>
            <person name="Ryder O.A."/>
            <person name="Leung F.C."/>
            <person name="Zhou Y."/>
            <person name="Cao J."/>
            <person name="Sun X."/>
            <person name="Fu Y."/>
            <person name="Fang X."/>
            <person name="Guo X."/>
            <person name="Wang B."/>
            <person name="Hou R."/>
            <person name="Shen F."/>
            <person name="Mu B."/>
            <person name="Ni P."/>
            <person name="Lin R."/>
            <person name="Qian W."/>
            <person name="Wang G."/>
            <person name="Yu C."/>
            <person name="Nie W."/>
            <person name="Wang J."/>
            <person name="Wu Z."/>
            <person name="Liang H."/>
            <person name="Min J."/>
            <person name="Wu Q."/>
            <person name="Cheng S."/>
            <person name="Ruan J."/>
            <person name="Wang M."/>
            <person name="Shi Z."/>
            <person name="Wen M."/>
            <person name="Liu B."/>
            <person name="Ren X."/>
            <person name="Zheng H."/>
            <person name="Dong D."/>
            <person name="Cook K."/>
            <person name="Shan G."/>
            <person name="Zhang H."/>
            <person name="Kosiol C."/>
            <person name="Xie X."/>
            <person name="Lu Z."/>
            <person name="Zheng H."/>
            <person name="Li Y."/>
            <person name="Steiner C.C."/>
            <person name="Lam T.T."/>
            <person name="Lin S."/>
            <person name="Zhang Q."/>
            <person name="Li G."/>
            <person name="Tian J."/>
            <person name="Gong T."/>
            <person name="Liu H."/>
            <person name="Zhang D."/>
            <person name="Fang L."/>
            <person name="Ye C."/>
            <person name="Zhang J."/>
            <person name="Hu W."/>
            <person name="Xu A."/>
            <person name="Ren Y."/>
            <person name="Zhang G."/>
            <person name="Bruford M.W."/>
            <person name="Li Q."/>
            <person name="Ma L."/>
            <person name="Guo Y."/>
            <person name="An N."/>
            <person name="Hu Y."/>
            <person name="Zheng Y."/>
            <person name="Shi Y."/>
            <person name="Li Z."/>
            <person name="Liu Q."/>
            <person name="Chen Y."/>
            <person name="Zhao J."/>
            <person name="Qu N."/>
            <person name="Zhao S."/>
            <person name="Tian F."/>
            <person name="Wang X."/>
            <person name="Wang H."/>
            <person name="Xu L."/>
            <person name="Liu X."/>
            <person name="Vinar T."/>
            <person name="Wang Y."/>
            <person name="Lam T.W."/>
            <person name="Yiu S.M."/>
            <person name="Liu S."/>
            <person name="Zhang H."/>
            <person name="Li D."/>
            <person name="Huang Y."/>
            <person name="Wang X."/>
            <person name="Yang G."/>
            <person name="Jiang Z."/>
            <person name="Wang J."/>
            <person name="Qin N."/>
            <person name="Li L."/>
            <person name="Li J."/>
            <person name="Bolund L."/>
            <person name="Kristiansen K."/>
            <person name="Wong G.K."/>
            <person name="Olson M."/>
            <person name="Zhang X."/>
            <person name="Li S."/>
            <person name="Yang H."/>
            <person name="Wang J."/>
            <person name="Wang J."/>
        </authorList>
    </citation>
    <scope>NUCLEOTIDE SEQUENCE [LARGE SCALE GENOMIC DNA]</scope>
</reference>
<dbReference type="FunFam" id="4.10.400.10:FF:000126">
    <property type="entry name" value="low-density lipoprotein receptor class A domain-containing protein 4"/>
    <property type="match status" value="1"/>
</dbReference>
<dbReference type="EMBL" id="GL192964">
    <property type="protein sequence ID" value="EFB16631.1"/>
    <property type="molecule type" value="Genomic_DNA"/>
</dbReference>
<accession>D2HKN6</accession>
<keyword evidence="1 2" id="KW-1015">Disulfide bond</keyword>
<dbReference type="AlphaFoldDB" id="D2HKN6"/>